<dbReference type="SUPFAM" id="SSF53790">
    <property type="entry name" value="Tetrapyrrole methylase"/>
    <property type="match status" value="1"/>
</dbReference>
<dbReference type="InterPro" id="IPR035996">
    <property type="entry name" value="4pyrrol_Methylase_sf"/>
</dbReference>
<keyword evidence="5" id="KW-0949">S-adenosyl-L-methionine</keyword>
<dbReference type="InterPro" id="IPR000878">
    <property type="entry name" value="4pyrrol_Mease"/>
</dbReference>
<dbReference type="CDD" id="cd11643">
    <property type="entry name" value="Precorrin-6A-synthase"/>
    <property type="match status" value="1"/>
</dbReference>
<dbReference type="PANTHER" id="PTHR43467:SF1">
    <property type="entry name" value="PRECORRIN-6A SYNTHASE [DEACETYLATING]"/>
    <property type="match status" value="1"/>
</dbReference>
<dbReference type="EMBL" id="CAFBMK010000084">
    <property type="protein sequence ID" value="CAB4916554.1"/>
    <property type="molecule type" value="Genomic_DNA"/>
</dbReference>
<evidence type="ECO:0000256" key="3">
    <source>
        <dbReference type="ARBA" id="ARBA00022603"/>
    </source>
</evidence>
<dbReference type="Gene3D" id="3.30.950.10">
    <property type="entry name" value="Methyltransferase, Cobalt-precorrin-4 Transmethylase, Domain 2"/>
    <property type="match status" value="1"/>
</dbReference>
<dbReference type="InterPro" id="IPR012797">
    <property type="entry name" value="CobF"/>
</dbReference>
<proteinExistence type="predicted"/>
<evidence type="ECO:0000256" key="2">
    <source>
        <dbReference type="ARBA" id="ARBA00022573"/>
    </source>
</evidence>
<dbReference type="Pfam" id="PF00590">
    <property type="entry name" value="TP_methylase"/>
    <property type="match status" value="1"/>
</dbReference>
<comment type="pathway">
    <text evidence="1">Cofactor biosynthesis; adenosylcobalamin biosynthesis.</text>
</comment>
<organism evidence="7">
    <name type="scientific">freshwater metagenome</name>
    <dbReference type="NCBI Taxonomy" id="449393"/>
    <lineage>
        <taxon>unclassified sequences</taxon>
        <taxon>metagenomes</taxon>
        <taxon>ecological metagenomes</taxon>
    </lineage>
</organism>
<dbReference type="NCBIfam" id="TIGR02434">
    <property type="entry name" value="CobF"/>
    <property type="match status" value="1"/>
</dbReference>
<dbReference type="PANTHER" id="PTHR43467">
    <property type="entry name" value="COBALT-PRECORRIN-2 C(20)-METHYLTRANSFERASE"/>
    <property type="match status" value="1"/>
</dbReference>
<name>A0A6J7HAB0_9ZZZZ</name>
<dbReference type="AlphaFoldDB" id="A0A6J7HAB0"/>
<evidence type="ECO:0000259" key="6">
    <source>
        <dbReference type="Pfam" id="PF00590"/>
    </source>
</evidence>
<reference evidence="7" key="1">
    <citation type="submission" date="2020-05" db="EMBL/GenBank/DDBJ databases">
        <authorList>
            <person name="Chiriac C."/>
            <person name="Salcher M."/>
            <person name="Ghai R."/>
            <person name="Kavagutti S V."/>
        </authorList>
    </citation>
    <scope>NUCLEOTIDE SEQUENCE</scope>
</reference>
<evidence type="ECO:0000256" key="5">
    <source>
        <dbReference type="ARBA" id="ARBA00022691"/>
    </source>
</evidence>
<evidence type="ECO:0000313" key="7">
    <source>
        <dbReference type="EMBL" id="CAB4916554.1"/>
    </source>
</evidence>
<keyword evidence="4" id="KW-0808">Transferase</keyword>
<dbReference type="GO" id="GO:0043819">
    <property type="term" value="F:precorrin-6A synthase (deacetylating) activity"/>
    <property type="evidence" value="ECO:0007669"/>
    <property type="project" value="InterPro"/>
</dbReference>
<protein>
    <submittedName>
        <fullName evidence="7">Unannotated protein</fullName>
    </submittedName>
</protein>
<dbReference type="InterPro" id="IPR014776">
    <property type="entry name" value="4pyrrole_Mease_sub2"/>
</dbReference>
<dbReference type="GO" id="GO:0032259">
    <property type="term" value="P:methylation"/>
    <property type="evidence" value="ECO:0007669"/>
    <property type="project" value="UniProtKB-KW"/>
</dbReference>
<sequence>MPRLLLIGIGVGDPDHVTVQAVRALDAFDVLFVVTKAGVDEPLALRRTVVERHRTAGPYRTVELADPPRAREIGGDHRAAVDEWRAARTATWTTAIEEGLGADETGAFLVWGDPSLYESTLAVVQGVADASPTPLTVEVIPGVSAVHVLTARHGIPLNRVGRAVQITPARLLADGMPADVDDVVVMLDARATFATIPAEGIDIYWGAYLGTEDELLRSGPLAEVGPEIAALRAEARERKGWMFDTYLLRRTG</sequence>
<keyword evidence="3" id="KW-0489">Methyltransferase</keyword>
<dbReference type="PIRSF" id="PIRSF036525">
    <property type="entry name" value="CobF"/>
    <property type="match status" value="1"/>
</dbReference>
<gene>
    <name evidence="7" type="ORF">UFOPK3564_01597</name>
</gene>
<feature type="domain" description="Tetrapyrrole methylase" evidence="6">
    <location>
        <begin position="4"/>
        <end position="224"/>
    </location>
</feature>
<accession>A0A6J7HAB0</accession>
<keyword evidence="2" id="KW-0169">Cobalamin biosynthesis</keyword>
<dbReference type="GO" id="GO:0009236">
    <property type="term" value="P:cobalamin biosynthetic process"/>
    <property type="evidence" value="ECO:0007669"/>
    <property type="project" value="UniProtKB-KW"/>
</dbReference>
<evidence type="ECO:0000256" key="4">
    <source>
        <dbReference type="ARBA" id="ARBA00022679"/>
    </source>
</evidence>
<evidence type="ECO:0000256" key="1">
    <source>
        <dbReference type="ARBA" id="ARBA00004953"/>
    </source>
</evidence>
<dbReference type="InterPro" id="IPR014777">
    <property type="entry name" value="4pyrrole_Mease_sub1"/>
</dbReference>
<dbReference type="Gene3D" id="3.40.1010.10">
    <property type="entry name" value="Cobalt-precorrin-4 Transmethylase, Domain 1"/>
    <property type="match status" value="1"/>
</dbReference>